<dbReference type="InterPro" id="IPR036844">
    <property type="entry name" value="Hint_dom_sf"/>
</dbReference>
<dbReference type="InterPro" id="IPR028992">
    <property type="entry name" value="Hedgehog/Intein_dom"/>
</dbReference>
<dbReference type="SUPFAM" id="SSF51294">
    <property type="entry name" value="Hedgehog/intein (Hint) domain"/>
    <property type="match status" value="1"/>
</dbReference>
<dbReference type="EMBL" id="CP025430">
    <property type="protein sequence ID" value="AUH66432.1"/>
    <property type="molecule type" value="Genomic_DNA"/>
</dbReference>
<name>A0A2H5F4G0_9RHOB</name>
<gene>
    <name evidence="2" type="ORF">CX676_16865</name>
</gene>
<reference evidence="2 3" key="1">
    <citation type="journal article" date="2013" name="Antonie Van Leeuwenhoek">
        <title>Paracoccus zhejiangensis sp. nov., isolated from activated sludge in wastewater-treatment system.</title>
        <authorList>
            <person name="Wu Z.G."/>
            <person name="Zhang D.F."/>
            <person name="Liu Y.L."/>
            <person name="Wang F."/>
            <person name="Jiang X."/>
            <person name="Li C."/>
            <person name="Li S.P."/>
            <person name="Hong Q."/>
            <person name="Li W.J."/>
        </authorList>
    </citation>
    <scope>NUCLEOTIDE SEQUENCE [LARGE SCALE GENOMIC DNA]</scope>
    <source>
        <strain evidence="2 3">J6</strain>
    </source>
</reference>
<dbReference type="Pfam" id="PF13403">
    <property type="entry name" value="Hint_2"/>
    <property type="match status" value="1"/>
</dbReference>
<evidence type="ECO:0000313" key="3">
    <source>
        <dbReference type="Proteomes" id="UP000234530"/>
    </source>
</evidence>
<sequence length="267" mass="29027">MGPWNYQGSIASSNAQYWAIAGDVVIDPSVSYTVRGTPASDGRIYLNGFGNVDYGLLTEPRCFAATTLIETETGSVAVEDLEVGDLVQTRDNGFKPVRWIESQTLDAGMLAAMPHLRAIRIRAGALGAGLPRRDLCVSPQHRMTVRNAIVARMFDTEEVLVAAKHLLAVDGIEILPEGSGITYLHFLLDQHEIVFAEGAEAETLYTGPQALRTMSPESRAELLALFPELATLDHDALPARAGRFAEGRRARRLADRAARNKVSLIEG</sequence>
<evidence type="ECO:0000259" key="1">
    <source>
        <dbReference type="Pfam" id="PF13403"/>
    </source>
</evidence>
<dbReference type="Gene3D" id="2.170.16.10">
    <property type="entry name" value="Hedgehog/Intein (Hint) domain"/>
    <property type="match status" value="1"/>
</dbReference>
<protein>
    <submittedName>
        <fullName evidence="2">Hemolysin</fullName>
    </submittedName>
</protein>
<evidence type="ECO:0000313" key="2">
    <source>
        <dbReference type="EMBL" id="AUH66432.1"/>
    </source>
</evidence>
<dbReference type="KEGG" id="pzh:CX676_16865"/>
<organism evidence="2 3">
    <name type="scientific">Paracoccus zhejiangensis</name>
    <dbReference type="NCBI Taxonomy" id="1077935"/>
    <lineage>
        <taxon>Bacteria</taxon>
        <taxon>Pseudomonadati</taxon>
        <taxon>Pseudomonadota</taxon>
        <taxon>Alphaproteobacteria</taxon>
        <taxon>Rhodobacterales</taxon>
        <taxon>Paracoccaceae</taxon>
        <taxon>Paracoccus</taxon>
    </lineage>
</organism>
<proteinExistence type="predicted"/>
<keyword evidence="3" id="KW-1185">Reference proteome</keyword>
<accession>A0A2H5F4G0</accession>
<feature type="domain" description="Hedgehog/Intein (Hint)" evidence="1">
    <location>
        <begin position="62"/>
        <end position="207"/>
    </location>
</feature>
<dbReference type="Proteomes" id="UP000234530">
    <property type="component" value="Chromosome"/>
</dbReference>
<dbReference type="OrthoDB" id="6305173at2"/>
<dbReference type="AlphaFoldDB" id="A0A2H5F4G0"/>